<sequence length="83" mass="9613">MPTKKIRCVTCGRIFYEGQGVRITAGGKELHFHSKACALKFFKTMILYLDNKDLEKAVSATLQEFENRFKELEEKSKKRIEAL</sequence>
<comment type="caution">
    <text evidence="2">The sequence shown here is derived from an EMBL/GenBank/DDBJ whole genome shotgun (WGS) entry which is preliminary data.</text>
</comment>
<gene>
    <name evidence="2" type="ORF">QPL79_01495</name>
</gene>
<proteinExistence type="predicted"/>
<evidence type="ECO:0000256" key="1">
    <source>
        <dbReference type="SAM" id="Coils"/>
    </source>
</evidence>
<evidence type="ECO:0000313" key="2">
    <source>
        <dbReference type="EMBL" id="MDK6028039.1"/>
    </source>
</evidence>
<keyword evidence="1" id="KW-0175">Coiled coil</keyword>
<protein>
    <recommendedName>
        <fullName evidence="4">TRASH domain-containing protein</fullName>
    </recommendedName>
</protein>
<feature type="coiled-coil region" evidence="1">
    <location>
        <begin position="55"/>
        <end position="82"/>
    </location>
</feature>
<dbReference type="EMBL" id="JASNVW010000001">
    <property type="protein sequence ID" value="MDK6028039.1"/>
    <property type="molecule type" value="Genomic_DNA"/>
</dbReference>
<dbReference type="Proteomes" id="UP001529235">
    <property type="component" value="Unassembled WGS sequence"/>
</dbReference>
<evidence type="ECO:0000313" key="3">
    <source>
        <dbReference type="Proteomes" id="UP001529235"/>
    </source>
</evidence>
<dbReference type="RefSeq" id="WP_285273014.1">
    <property type="nucleotide sequence ID" value="NZ_JASNVW010000001.1"/>
</dbReference>
<reference evidence="2 3" key="1">
    <citation type="submission" date="2023-05" db="EMBL/GenBank/DDBJ databases">
        <title>A new hyperthermophilic archaea 'Ignisphaera cupida' sp. nov. and description of the family 'Ignisphaeraceae' fam. nov.</title>
        <authorList>
            <person name="Podosokorskaya O.A."/>
            <person name="Elcheninov A.G."/>
            <person name="Klukina A."/>
            <person name="Merkel A.Y."/>
        </authorList>
    </citation>
    <scope>NUCLEOTIDE SEQUENCE [LARGE SCALE GENOMIC DNA]</scope>
    <source>
        <strain evidence="2 3">4213-co</strain>
    </source>
</reference>
<dbReference type="AlphaFoldDB" id="A0ABD4Z5K9"/>
<name>A0ABD4Z5K9_9CREN</name>
<organism evidence="2 3">
    <name type="scientific">Ignisphaera cupida</name>
    <dbReference type="NCBI Taxonomy" id="3050454"/>
    <lineage>
        <taxon>Archaea</taxon>
        <taxon>Thermoproteota</taxon>
        <taxon>Thermoprotei</taxon>
        <taxon>Desulfurococcales</taxon>
        <taxon>Desulfurococcaceae</taxon>
        <taxon>Ignisphaera</taxon>
    </lineage>
</organism>
<accession>A0ABD4Z5K9</accession>
<evidence type="ECO:0008006" key="4">
    <source>
        <dbReference type="Google" id="ProtNLM"/>
    </source>
</evidence>
<keyword evidence="3" id="KW-1185">Reference proteome</keyword>